<sequence>MSGLVSGHSPETFKQIVWLAEAGRAHGPPKSGVCAKWGLVTFGGLAPTAAHLFGRRLPGVQELPGHAEGPGEMLAAEFTSHKRHLEAILVSWFPSLHDPEATADVC</sequence>
<dbReference type="HOGENOM" id="CLU_2223838_0_0_1"/>
<protein>
    <submittedName>
        <fullName evidence="1">Uncharacterized protein</fullName>
    </submittedName>
</protein>
<dbReference type="Proteomes" id="UP000030816">
    <property type="component" value="Unassembled WGS sequence"/>
</dbReference>
<proteinExistence type="predicted"/>
<evidence type="ECO:0000313" key="2">
    <source>
        <dbReference type="Proteomes" id="UP000030816"/>
    </source>
</evidence>
<evidence type="ECO:0000313" key="1">
    <source>
        <dbReference type="EMBL" id="KHN93901.1"/>
    </source>
</evidence>
<organism evidence="1 2">
    <name type="scientific">Metarhizium album (strain ARSEF 1941)</name>
    <dbReference type="NCBI Taxonomy" id="1081103"/>
    <lineage>
        <taxon>Eukaryota</taxon>
        <taxon>Fungi</taxon>
        <taxon>Dikarya</taxon>
        <taxon>Ascomycota</taxon>
        <taxon>Pezizomycotina</taxon>
        <taxon>Sordariomycetes</taxon>
        <taxon>Hypocreomycetidae</taxon>
        <taxon>Hypocreales</taxon>
        <taxon>Clavicipitaceae</taxon>
        <taxon>Metarhizium</taxon>
    </lineage>
</organism>
<dbReference type="RefSeq" id="XP_040674967.1">
    <property type="nucleotide sequence ID" value="XM_040827059.1"/>
</dbReference>
<reference evidence="1 2" key="1">
    <citation type="journal article" date="2014" name="Proc. Natl. Acad. Sci. U.S.A.">
        <title>Trajectory and genomic determinants of fungal-pathogen speciation and host adaptation.</title>
        <authorList>
            <person name="Hu X."/>
            <person name="Xiao G."/>
            <person name="Zheng P."/>
            <person name="Shang Y."/>
            <person name="Su Y."/>
            <person name="Zhang X."/>
            <person name="Liu X."/>
            <person name="Zhan S."/>
            <person name="St Leger R.J."/>
            <person name="Wang C."/>
        </authorList>
    </citation>
    <scope>NUCLEOTIDE SEQUENCE [LARGE SCALE GENOMIC DNA]</scope>
    <source>
        <strain evidence="1 2">ARSEF 1941</strain>
    </source>
</reference>
<keyword evidence="2" id="KW-1185">Reference proteome</keyword>
<dbReference type="GeneID" id="63742716"/>
<accession>A0A0B2WDG7</accession>
<dbReference type="AlphaFoldDB" id="A0A0B2WDG7"/>
<dbReference type="EMBL" id="AZHE01000048">
    <property type="protein sequence ID" value="KHN93901.1"/>
    <property type="molecule type" value="Genomic_DNA"/>
</dbReference>
<gene>
    <name evidence="1" type="ORF">MAM_08261</name>
</gene>
<name>A0A0B2WDG7_METAS</name>
<comment type="caution">
    <text evidence="1">The sequence shown here is derived from an EMBL/GenBank/DDBJ whole genome shotgun (WGS) entry which is preliminary data.</text>
</comment>